<feature type="compositionally biased region" description="Polar residues" evidence="1">
    <location>
        <begin position="586"/>
        <end position="604"/>
    </location>
</feature>
<feature type="compositionally biased region" description="Pro residues" evidence="1">
    <location>
        <begin position="676"/>
        <end position="688"/>
    </location>
</feature>
<dbReference type="Proteomes" id="UP000198372">
    <property type="component" value="Unassembled WGS sequence"/>
</dbReference>
<feature type="compositionally biased region" description="Polar residues" evidence="1">
    <location>
        <begin position="636"/>
        <end position="667"/>
    </location>
</feature>
<feature type="compositionally biased region" description="Acidic residues" evidence="1">
    <location>
        <begin position="416"/>
        <end position="425"/>
    </location>
</feature>
<feature type="compositionally biased region" description="Polar residues" evidence="1">
    <location>
        <begin position="828"/>
        <end position="853"/>
    </location>
</feature>
<proteinExistence type="predicted"/>
<feature type="compositionally biased region" description="Basic and acidic residues" evidence="1">
    <location>
        <begin position="760"/>
        <end position="771"/>
    </location>
</feature>
<feature type="compositionally biased region" description="Basic and acidic residues" evidence="1">
    <location>
        <begin position="492"/>
        <end position="504"/>
    </location>
</feature>
<feature type="region of interest" description="Disordered" evidence="1">
    <location>
        <begin position="628"/>
        <end position="793"/>
    </location>
</feature>
<gene>
    <name evidence="2" type="ORF">BQ2448_564</name>
</gene>
<feature type="compositionally biased region" description="Polar residues" evidence="1">
    <location>
        <begin position="713"/>
        <end position="722"/>
    </location>
</feature>
<evidence type="ECO:0000313" key="2">
    <source>
        <dbReference type="EMBL" id="SCV68443.1"/>
    </source>
</evidence>
<evidence type="ECO:0000256" key="1">
    <source>
        <dbReference type="SAM" id="MobiDB-lite"/>
    </source>
</evidence>
<feature type="region of interest" description="Disordered" evidence="1">
    <location>
        <begin position="817"/>
        <end position="857"/>
    </location>
</feature>
<accession>A0A238F8U2</accession>
<feature type="compositionally biased region" description="Low complexity" evidence="1">
    <location>
        <begin position="290"/>
        <end position="308"/>
    </location>
</feature>
<feature type="region of interest" description="Disordered" evidence="1">
    <location>
        <begin position="368"/>
        <end position="474"/>
    </location>
</feature>
<organism evidence="2 3">
    <name type="scientific">Microbotryum intermedium</name>
    <dbReference type="NCBI Taxonomy" id="269621"/>
    <lineage>
        <taxon>Eukaryota</taxon>
        <taxon>Fungi</taxon>
        <taxon>Dikarya</taxon>
        <taxon>Basidiomycota</taxon>
        <taxon>Pucciniomycotina</taxon>
        <taxon>Microbotryomycetes</taxon>
        <taxon>Microbotryales</taxon>
        <taxon>Microbotryaceae</taxon>
        <taxon>Microbotryum</taxon>
    </lineage>
</organism>
<dbReference type="STRING" id="269621.A0A238F8U2"/>
<reference evidence="3" key="1">
    <citation type="submission" date="2016-09" db="EMBL/GenBank/DDBJ databases">
        <authorList>
            <person name="Jeantristanb JTB J.-T."/>
            <person name="Ricardo R."/>
        </authorList>
    </citation>
    <scope>NUCLEOTIDE SEQUENCE [LARGE SCALE GENOMIC DNA]</scope>
</reference>
<dbReference type="EMBL" id="FMSP01000003">
    <property type="protein sequence ID" value="SCV68443.1"/>
    <property type="molecule type" value="Genomic_DNA"/>
</dbReference>
<feature type="region of interest" description="Disordered" evidence="1">
    <location>
        <begin position="58"/>
        <end position="85"/>
    </location>
</feature>
<feature type="compositionally biased region" description="Polar residues" evidence="1">
    <location>
        <begin position="458"/>
        <end position="467"/>
    </location>
</feature>
<protein>
    <submittedName>
        <fullName evidence="2">BQ2448_564 protein</fullName>
    </submittedName>
</protein>
<dbReference type="AlphaFoldDB" id="A0A238F8U2"/>
<dbReference type="OrthoDB" id="2537106at2759"/>
<feature type="region of interest" description="Disordered" evidence="1">
    <location>
        <begin position="492"/>
        <end position="609"/>
    </location>
</feature>
<sequence>MSGIYTEPEYVFREPATAILSDTRPTNLTPAALAIINYTLDELLQLWVHAALTQSPATPSTSIIASGGPTSVTGLPPKPGPSPLGPSEAFTTERFKAGVIRVLGPLGKNSVLEAELAVRELLRMSAPSLRADPAMRRAQPTAAMASSSRDAISAEQIVAQADTIFRALRQWLMSISGLGAACPIGGPANLGNHLITLSPPSPSPENNSPHLTFMLVLYAERCLFHVAEHLIRAVGQVNQRGLSEAVDLRDVELAFAEDDSIWSWLRGMRIRGHLEAEVAASKSIDSPTNLSRSPKLSSSPKLGRPSSLHGSSYDSKIGSIPSVKGGGLPSPTLAVDSSLDDFESLLQDNRTMKLSLTPDRLRTMERLGDQGRDQQNDSSMGASGESALSRVSVDSSATPPMPVKRLLARSPRPPEELEVLQEDPLIDILNSPPPWTKQPSRRSDPTGAGPSSVPMRVQASQGSTASSDIEPVMIEGPNVRMRAIKAKDERKDILSERQVNHDLADFFSAPPPRPSDMQSIASAAPLYATNSPSASPAVGSAQVGADPPSPSPVKKRGGFRTLFSKPKGAASKSEEILPSNRAPTDVATSAWPNSKNQSFQSRNGKASPEMVSAAALLAAGFSETAVRQVAQPVHRPTSQNRQASAGFSNSDMSSATKSAVSQGQTQRSRTELSEPQPQPPTRPPPRLPPGLSEEPGSYQTIVPPRETAPSLRSRGTYSSSQVAEAASIEDLSSPRTSVQSVRERSRASSHDPNASIDPSSGHHVERSRASSHDPNAFIDPSSGHHVGNTHGPGIIAGGASAGAAAAGTAGFALAHLKSSRSREPTAGTVATQTDKISTTDASASPATGQNDSSPCKRDDLVDLRQRIAAASTKDEALEVFDQWLKTTEVTAELAAPLTNGKSPTKGLNGLVGAAVMAPLAAVAAAGASLLGTNHDSTLKLNRPAEFTPSPDTNASELALDQATYDERVQAAMFDYFLSGGQPASAPILETDHKEEGEGAAVEEDFKSEATEEADAGLPVEGQSTEIDGLSRSNARRVDSNLQ</sequence>
<name>A0A238F8U2_9BASI</name>
<evidence type="ECO:0000313" key="3">
    <source>
        <dbReference type="Proteomes" id="UP000198372"/>
    </source>
</evidence>
<feature type="region of interest" description="Disordered" evidence="1">
    <location>
        <begin position="984"/>
        <end position="1042"/>
    </location>
</feature>
<feature type="compositionally biased region" description="Polar residues" evidence="1">
    <location>
        <begin position="58"/>
        <end position="73"/>
    </location>
</feature>
<keyword evidence="3" id="KW-1185">Reference proteome</keyword>
<feature type="region of interest" description="Disordered" evidence="1">
    <location>
        <begin position="281"/>
        <end position="315"/>
    </location>
</feature>